<accession>A0A0U1PY34</accession>
<reference evidence="1 2" key="1">
    <citation type="submission" date="2015-05" db="EMBL/GenBank/DDBJ databases">
        <title>Draft genome sequence of Lampropedia sp. CT6, isolated from the microbial mat of a hot water spring, located at Manikaran, India.</title>
        <authorList>
            <person name="Tripathi C."/>
            <person name="Rani P."/>
            <person name="Mahato N.K."/>
            <person name="Lal R."/>
        </authorList>
    </citation>
    <scope>NUCLEOTIDE SEQUENCE [LARGE SCALE GENOMIC DNA]</scope>
    <source>
        <strain evidence="1 2">CT6</strain>
    </source>
</reference>
<dbReference type="STRING" id="1610491.AAV94_11500"/>
<evidence type="ECO:0000313" key="1">
    <source>
        <dbReference type="EMBL" id="KKW67438.1"/>
    </source>
</evidence>
<dbReference type="Proteomes" id="UP000050580">
    <property type="component" value="Unassembled WGS sequence"/>
</dbReference>
<evidence type="ECO:0000313" key="2">
    <source>
        <dbReference type="Proteomes" id="UP000050580"/>
    </source>
</evidence>
<keyword evidence="2" id="KW-1185">Reference proteome</keyword>
<gene>
    <name evidence="1" type="ORF">AAV94_11500</name>
</gene>
<dbReference type="AlphaFoldDB" id="A0A0U1PY34"/>
<proteinExistence type="predicted"/>
<dbReference type="EMBL" id="LBNQ01000033">
    <property type="protein sequence ID" value="KKW67438.1"/>
    <property type="molecule type" value="Genomic_DNA"/>
</dbReference>
<protein>
    <submittedName>
        <fullName evidence="1">Uncharacterized protein</fullName>
    </submittedName>
</protein>
<organism evidence="1 2">
    <name type="scientific">Lampropedia cohaerens</name>
    <dbReference type="NCBI Taxonomy" id="1610491"/>
    <lineage>
        <taxon>Bacteria</taxon>
        <taxon>Pseudomonadati</taxon>
        <taxon>Pseudomonadota</taxon>
        <taxon>Betaproteobacteria</taxon>
        <taxon>Burkholderiales</taxon>
        <taxon>Comamonadaceae</taxon>
        <taxon>Lampropedia</taxon>
    </lineage>
</organism>
<comment type="caution">
    <text evidence="1">The sequence shown here is derived from an EMBL/GenBank/DDBJ whole genome shotgun (WGS) entry which is preliminary data.</text>
</comment>
<name>A0A0U1PY34_9BURK</name>
<sequence length="106" mass="11513">MLLMAAPTVAQTASTAGNSLSVCDDGLQDRVACRREMATVRMAPPQDPSTNFTENALRRCSYHKDAASRQACEERVRGINTQTEGAIFAGGMLREHRVHRVGPPAE</sequence>